<feature type="region of interest" description="Disordered" evidence="1">
    <location>
        <begin position="80"/>
        <end position="104"/>
    </location>
</feature>
<proteinExistence type="predicted"/>
<dbReference type="AlphaFoldDB" id="A0A7C5QQF6"/>
<dbReference type="CDD" id="cd00198">
    <property type="entry name" value="vWFA"/>
    <property type="match status" value="1"/>
</dbReference>
<dbReference type="InterPro" id="IPR036465">
    <property type="entry name" value="vWFA_dom_sf"/>
</dbReference>
<dbReference type="Gene3D" id="3.40.50.410">
    <property type="entry name" value="von Willebrand factor, type A domain"/>
    <property type="match status" value="1"/>
</dbReference>
<reference evidence="2" key="1">
    <citation type="journal article" date="2020" name="mSystems">
        <title>Genome- and Community-Level Interaction Insights into Carbon Utilization and Element Cycling Functions of Hydrothermarchaeota in Hydrothermal Sediment.</title>
        <authorList>
            <person name="Zhou Z."/>
            <person name="Liu Y."/>
            <person name="Xu W."/>
            <person name="Pan J."/>
            <person name="Luo Z.H."/>
            <person name="Li M."/>
        </authorList>
    </citation>
    <scope>NUCLEOTIDE SEQUENCE [LARGE SCALE GENOMIC DNA]</scope>
    <source>
        <strain evidence="2">SpSt-1056</strain>
    </source>
</reference>
<comment type="caution">
    <text evidence="2">The sequence shown here is derived from an EMBL/GenBank/DDBJ whole genome shotgun (WGS) entry which is preliminary data.</text>
</comment>
<accession>A0A7C5QQF6</accession>
<organism evidence="2">
    <name type="scientific">Caldiarchaeum subterraneum</name>
    <dbReference type="NCBI Taxonomy" id="311458"/>
    <lineage>
        <taxon>Archaea</taxon>
        <taxon>Nitrososphaerota</taxon>
        <taxon>Candidatus Caldarchaeales</taxon>
        <taxon>Candidatus Caldarchaeaceae</taxon>
        <taxon>Candidatus Caldarchaeum</taxon>
    </lineage>
</organism>
<dbReference type="PANTHER" id="PTHR39338">
    <property type="entry name" value="BLL5662 PROTEIN-RELATED"/>
    <property type="match status" value="1"/>
</dbReference>
<evidence type="ECO:0000313" key="2">
    <source>
        <dbReference type="EMBL" id="HHK67873.1"/>
    </source>
</evidence>
<protein>
    <submittedName>
        <fullName evidence="2">VWA domain-containing protein</fullName>
    </submittedName>
</protein>
<dbReference type="EMBL" id="DRWN01000017">
    <property type="protein sequence ID" value="HHK67873.1"/>
    <property type="molecule type" value="Genomic_DNA"/>
</dbReference>
<evidence type="ECO:0000256" key="1">
    <source>
        <dbReference type="SAM" id="MobiDB-lite"/>
    </source>
</evidence>
<dbReference type="SUPFAM" id="SSF53300">
    <property type="entry name" value="vWA-like"/>
    <property type="match status" value="1"/>
</dbReference>
<dbReference type="PANTHER" id="PTHR39338:SF6">
    <property type="entry name" value="BLL5662 PROTEIN"/>
    <property type="match status" value="1"/>
</dbReference>
<name>A0A7C5QQF6_CALS0</name>
<sequence length="386" mass="43324">MDLSDLLFLVTEVADRLRGYGVKCGTAETLDAYVALGLVDVANVADLKQVMKLCMVKRLEDYEVFERVFEELLSMKKSGEKKTRASEGGGEGGGTRVLEKARGRGEDQRKALTAYYSPVEVLMKRDIPAPTLGFLRESRRVLKRLRRRLALLPGRRFERSTTGMMDFGETLRQSLKTYGETLTILRKKRKVTRCKLVAIFDVSGSMDTYTEFLMQSMYALARQSVAVEVFVFSTKLMRVSSLLKYFGPKKAAELISRDVNIWGSGTRIGSCLTSFTQNYSGLVSRGTVAIIVSDGWDTGEPELLDKAMRSLKNMVGRIIWVNPHADKPGFKPRTIGMETAMPYIDVLAGMNALKSLKGFTRYFGKSFQPIPKRSRPVSRQGPPFLR</sequence>
<dbReference type="InterPro" id="IPR008912">
    <property type="entry name" value="Uncharacterised_CoxE"/>
</dbReference>
<dbReference type="Pfam" id="PF05762">
    <property type="entry name" value="VWA_CoxE"/>
    <property type="match status" value="1"/>
</dbReference>
<gene>
    <name evidence="2" type="ORF">ENM11_01785</name>
</gene>